<dbReference type="Proteomes" id="UP000605784">
    <property type="component" value="Unassembled WGS sequence"/>
</dbReference>
<protein>
    <submittedName>
        <fullName evidence="1">Uncharacterized protein</fullName>
    </submittedName>
</protein>
<keyword evidence="2" id="KW-1185">Reference proteome</keyword>
<reference evidence="1" key="2">
    <citation type="submission" date="2020-09" db="EMBL/GenBank/DDBJ databases">
        <authorList>
            <person name="Sun Q."/>
            <person name="Ohkuma M."/>
        </authorList>
    </citation>
    <scope>NUCLEOTIDE SEQUENCE</scope>
    <source>
        <strain evidence="1">JCM 17820</strain>
    </source>
</reference>
<evidence type="ECO:0000313" key="1">
    <source>
        <dbReference type="EMBL" id="GGN84450.1"/>
    </source>
</evidence>
<dbReference type="RefSeq" id="WP_188993384.1">
    <property type="nucleotide sequence ID" value="NZ_BMOU01000001.1"/>
</dbReference>
<evidence type="ECO:0000313" key="2">
    <source>
        <dbReference type="Proteomes" id="UP000605784"/>
    </source>
</evidence>
<comment type="caution">
    <text evidence="1">The sequence shown here is derived from an EMBL/GenBank/DDBJ whole genome shotgun (WGS) entry which is preliminary data.</text>
</comment>
<dbReference type="EMBL" id="BMOU01000001">
    <property type="protein sequence ID" value="GGN84450.1"/>
    <property type="molecule type" value="Genomic_DNA"/>
</dbReference>
<proteinExistence type="predicted"/>
<organism evidence="1 2">
    <name type="scientific">Haloarcula pellucida</name>
    <dbReference type="NCBI Taxonomy" id="1427151"/>
    <lineage>
        <taxon>Archaea</taxon>
        <taxon>Methanobacteriati</taxon>
        <taxon>Methanobacteriota</taxon>
        <taxon>Stenosarchaea group</taxon>
        <taxon>Halobacteria</taxon>
        <taxon>Halobacteriales</taxon>
        <taxon>Haloarculaceae</taxon>
        <taxon>Haloarcula</taxon>
    </lineage>
</organism>
<dbReference type="AlphaFoldDB" id="A0A830GG24"/>
<accession>A0A830GG24</accession>
<gene>
    <name evidence="1" type="ORF">GCM10009030_00100</name>
</gene>
<name>A0A830GG24_9EURY</name>
<sequence>MVEQKTVRNEVSTIAAGARRTRDLTDAESECLRDLLAGDEAFGALVTAQQNAILVDADDHGLDEETERLATDAAGKLADAIDRRIDVQVAVAKDVVAFADEVEALSWGVAIDPYQAGFTTVTDLQRATRPELVNAGMNPKLVDRVKDEVGDFVEGADD</sequence>
<reference evidence="1" key="1">
    <citation type="journal article" date="2014" name="Int. J. Syst. Evol. Microbiol.">
        <title>Complete genome sequence of Corynebacterium casei LMG S-19264T (=DSM 44701T), isolated from a smear-ripened cheese.</title>
        <authorList>
            <consortium name="US DOE Joint Genome Institute (JGI-PGF)"/>
            <person name="Walter F."/>
            <person name="Albersmeier A."/>
            <person name="Kalinowski J."/>
            <person name="Ruckert C."/>
        </authorList>
    </citation>
    <scope>NUCLEOTIDE SEQUENCE</scope>
    <source>
        <strain evidence="1">JCM 17820</strain>
    </source>
</reference>